<dbReference type="EMBL" id="CACRXK020003733">
    <property type="protein sequence ID" value="CAB4000021.1"/>
    <property type="molecule type" value="Genomic_DNA"/>
</dbReference>
<sequence length="70" mass="7671">MATSQADPETDFSGCIRKGRRNACVEIKYCTCETADNKTEGAAKDESLRESCPKHKKADETSLIADTKDT</sequence>
<dbReference type="Proteomes" id="UP001152795">
    <property type="component" value="Unassembled WGS sequence"/>
</dbReference>
<dbReference type="AlphaFoldDB" id="A0A7D9I4B6"/>
<accession>A0A7D9I4B6</accession>
<organism evidence="1 2">
    <name type="scientific">Paramuricea clavata</name>
    <name type="common">Red gorgonian</name>
    <name type="synonym">Violescent sea-whip</name>
    <dbReference type="NCBI Taxonomy" id="317549"/>
    <lineage>
        <taxon>Eukaryota</taxon>
        <taxon>Metazoa</taxon>
        <taxon>Cnidaria</taxon>
        <taxon>Anthozoa</taxon>
        <taxon>Octocorallia</taxon>
        <taxon>Malacalcyonacea</taxon>
        <taxon>Plexauridae</taxon>
        <taxon>Paramuricea</taxon>
    </lineage>
</organism>
<protein>
    <submittedName>
        <fullName evidence="1">Uncharacterized protein</fullName>
    </submittedName>
</protein>
<keyword evidence="2" id="KW-1185">Reference proteome</keyword>
<proteinExistence type="predicted"/>
<evidence type="ECO:0000313" key="1">
    <source>
        <dbReference type="EMBL" id="CAB4000021.1"/>
    </source>
</evidence>
<comment type="caution">
    <text evidence="1">The sequence shown here is derived from an EMBL/GenBank/DDBJ whole genome shotgun (WGS) entry which is preliminary data.</text>
</comment>
<reference evidence="1" key="1">
    <citation type="submission" date="2020-04" db="EMBL/GenBank/DDBJ databases">
        <authorList>
            <person name="Alioto T."/>
            <person name="Alioto T."/>
            <person name="Gomez Garrido J."/>
        </authorList>
    </citation>
    <scope>NUCLEOTIDE SEQUENCE</scope>
    <source>
        <strain evidence="1">A484AB</strain>
    </source>
</reference>
<name>A0A7D9I4B6_PARCT</name>
<evidence type="ECO:0000313" key="2">
    <source>
        <dbReference type="Proteomes" id="UP001152795"/>
    </source>
</evidence>
<gene>
    <name evidence="1" type="ORF">PACLA_8A021380</name>
</gene>